<organism evidence="3 4">
    <name type="scientific">Exidia glandulosa HHB12029</name>
    <dbReference type="NCBI Taxonomy" id="1314781"/>
    <lineage>
        <taxon>Eukaryota</taxon>
        <taxon>Fungi</taxon>
        <taxon>Dikarya</taxon>
        <taxon>Basidiomycota</taxon>
        <taxon>Agaricomycotina</taxon>
        <taxon>Agaricomycetes</taxon>
        <taxon>Auriculariales</taxon>
        <taxon>Exidiaceae</taxon>
        <taxon>Exidia</taxon>
    </lineage>
</organism>
<reference evidence="3 4" key="1">
    <citation type="journal article" date="2016" name="Mol. Biol. Evol.">
        <title>Comparative Genomics of Early-Diverging Mushroom-Forming Fungi Provides Insights into the Origins of Lignocellulose Decay Capabilities.</title>
        <authorList>
            <person name="Nagy L.G."/>
            <person name="Riley R."/>
            <person name="Tritt A."/>
            <person name="Adam C."/>
            <person name="Daum C."/>
            <person name="Floudas D."/>
            <person name="Sun H."/>
            <person name="Yadav J.S."/>
            <person name="Pangilinan J."/>
            <person name="Larsson K.H."/>
            <person name="Matsuura K."/>
            <person name="Barry K."/>
            <person name="Labutti K."/>
            <person name="Kuo R."/>
            <person name="Ohm R.A."/>
            <person name="Bhattacharya S.S."/>
            <person name="Shirouzu T."/>
            <person name="Yoshinaga Y."/>
            <person name="Martin F.M."/>
            <person name="Grigoriev I.V."/>
            <person name="Hibbett D.S."/>
        </authorList>
    </citation>
    <scope>NUCLEOTIDE SEQUENCE [LARGE SCALE GENOMIC DNA]</scope>
    <source>
        <strain evidence="3 4">HHB12029</strain>
    </source>
</reference>
<feature type="domain" description="F-box" evidence="2">
    <location>
        <begin position="224"/>
        <end position="274"/>
    </location>
</feature>
<feature type="region of interest" description="Disordered" evidence="1">
    <location>
        <begin position="741"/>
        <end position="765"/>
    </location>
</feature>
<dbReference type="SUPFAM" id="SSF81383">
    <property type="entry name" value="F-box domain"/>
    <property type="match status" value="1"/>
</dbReference>
<dbReference type="OrthoDB" id="3258311at2759"/>
<dbReference type="InterPro" id="IPR036047">
    <property type="entry name" value="F-box-like_dom_sf"/>
</dbReference>
<dbReference type="Proteomes" id="UP000077266">
    <property type="component" value="Unassembled WGS sequence"/>
</dbReference>
<proteinExistence type="predicted"/>
<dbReference type="STRING" id="1314781.A0A166AQW0"/>
<sequence length="765" mass="86104">MYPPVEPTNSPQTEDAADAPPPGPFDAYEFVSNDAMPHARILANAPHDGAPVHVPYELGFLAYIRGFHRGNVGSPDHPRFEANYANTHRLFIELMTALPEILAVAVFSTVEIFAVGYERLMATLQAATLRPQSSVPAWTIPRRTDPTEDPEYDSDNDHIPNIRLVQSGRIGRPVHLVTLRNVEPLIDLYAVLGIPLSYPIQNFMANIFATCRCILKFPTPKYQSTTISTLPFELVSMITSHLPRPDVAKLASTSSTLRSSILPTMLRRAVFTMRVNEEAIRAKRRIGLNERAALVSATYDAVCDFRRSVSDFIDHRDYTAHVREADVVNQWIDLYPGYHRSAPPSLLNSSIYAMAFAAICDLLSKTRIRNLRVRGFGITYHVLDSICRMGTISAARFDRCFPVVATKGGYDISHDLLRIVRTGIASAHAIRNLDATMWSVTQLTLGFGIEHGTWDRNWNLISLCPMLRSLHCYKSDARGAFNFPPAGMYPTVNLANIVDLIFDNCSSRMSGLIDCSVVSTFLTGRWERLKIRGAIAIQEHDARLLASYLEEHQPNLRVLVLEGVRKVPVSLLETLAVSCPKLVALGLSRRDRDTSPYDNCCLWDAPIQAYAAVLCQFDFIEHFTGNFLWQPSDEDLDRPHTYPIVDAPSIVLHEQRAESSADGDIVSDDLISDPSPWDHGVARIHSNLHSHMRWSPITLTYVFQEKARTLKSLAVKSEYYEFRVRVWEGYNGRVFFDDVHDPEDDPDHQSWNPRTGTSWWAQGTE</sequence>
<name>A0A166AQW0_EXIGL</name>
<gene>
    <name evidence="3" type="ORF">EXIGLDRAFT_767256</name>
</gene>
<dbReference type="PROSITE" id="PS50181">
    <property type="entry name" value="FBOX"/>
    <property type="match status" value="1"/>
</dbReference>
<dbReference type="InParanoid" id="A0A166AQW0"/>
<evidence type="ECO:0000259" key="2">
    <source>
        <dbReference type="PROSITE" id="PS50181"/>
    </source>
</evidence>
<dbReference type="AlphaFoldDB" id="A0A166AQW0"/>
<feature type="region of interest" description="Disordered" evidence="1">
    <location>
        <begin position="1"/>
        <end position="23"/>
    </location>
</feature>
<accession>A0A166AQW0</accession>
<feature type="region of interest" description="Disordered" evidence="1">
    <location>
        <begin position="137"/>
        <end position="158"/>
    </location>
</feature>
<feature type="compositionally biased region" description="Polar residues" evidence="1">
    <location>
        <begin position="749"/>
        <end position="765"/>
    </location>
</feature>
<evidence type="ECO:0000313" key="4">
    <source>
        <dbReference type="Proteomes" id="UP000077266"/>
    </source>
</evidence>
<dbReference type="Pfam" id="PF00646">
    <property type="entry name" value="F-box"/>
    <property type="match status" value="1"/>
</dbReference>
<evidence type="ECO:0000256" key="1">
    <source>
        <dbReference type="SAM" id="MobiDB-lite"/>
    </source>
</evidence>
<protein>
    <recommendedName>
        <fullName evidence="2">F-box domain-containing protein</fullName>
    </recommendedName>
</protein>
<dbReference type="InterPro" id="IPR001810">
    <property type="entry name" value="F-box_dom"/>
</dbReference>
<keyword evidence="4" id="KW-1185">Reference proteome</keyword>
<dbReference type="EMBL" id="KV425975">
    <property type="protein sequence ID" value="KZV94299.1"/>
    <property type="molecule type" value="Genomic_DNA"/>
</dbReference>
<evidence type="ECO:0000313" key="3">
    <source>
        <dbReference type="EMBL" id="KZV94299.1"/>
    </source>
</evidence>